<dbReference type="AlphaFoldDB" id="A0A6A6ZQ05"/>
<gene>
    <name evidence="2" type="ORF">CC86DRAFT_385319</name>
</gene>
<reference evidence="2" key="1">
    <citation type="journal article" date="2020" name="Stud. Mycol.">
        <title>101 Dothideomycetes genomes: a test case for predicting lifestyles and emergence of pathogens.</title>
        <authorList>
            <person name="Haridas S."/>
            <person name="Albert R."/>
            <person name="Binder M."/>
            <person name="Bloem J."/>
            <person name="Labutti K."/>
            <person name="Salamov A."/>
            <person name="Andreopoulos B."/>
            <person name="Baker S."/>
            <person name="Barry K."/>
            <person name="Bills G."/>
            <person name="Bluhm B."/>
            <person name="Cannon C."/>
            <person name="Castanera R."/>
            <person name="Culley D."/>
            <person name="Daum C."/>
            <person name="Ezra D."/>
            <person name="Gonzalez J."/>
            <person name="Henrissat B."/>
            <person name="Kuo A."/>
            <person name="Liang C."/>
            <person name="Lipzen A."/>
            <person name="Lutzoni F."/>
            <person name="Magnuson J."/>
            <person name="Mondo S."/>
            <person name="Nolan M."/>
            <person name="Ohm R."/>
            <person name="Pangilinan J."/>
            <person name="Park H.-J."/>
            <person name="Ramirez L."/>
            <person name="Alfaro M."/>
            <person name="Sun H."/>
            <person name="Tritt A."/>
            <person name="Yoshinaga Y."/>
            <person name="Zwiers L.-H."/>
            <person name="Turgeon B."/>
            <person name="Goodwin S."/>
            <person name="Spatafora J."/>
            <person name="Crous P."/>
            <person name="Grigoriev I."/>
        </authorList>
    </citation>
    <scope>NUCLEOTIDE SEQUENCE</scope>
    <source>
        <strain evidence="2">CBS 113818</strain>
    </source>
</reference>
<name>A0A6A6ZQ05_9PLEO</name>
<dbReference type="OrthoDB" id="3800314at2759"/>
<dbReference type="Proteomes" id="UP000799424">
    <property type="component" value="Unassembled WGS sequence"/>
</dbReference>
<sequence>MKNTFHPQLNIAWARQELVPFFEDAYAAHDRYSSLTTAQWEECLAKASLNIDTITVYEDFDSTIERVRLMLIDSTIMTPAEIKDYGWIRDHPDICAAVFIRHAIRHDIFKCHSLGKGPSPDHPRRKDHDATYIYGDKFSARMPKPGVYERPPLVPNLTSGGHNNSFRGRHPDASIGGNGGRGGYSDFKNNNAFISQRGGQEGFGRGSQRGGFPRGRSTSSGWSVLRGGGTFNNHGMHTGGGTNIVTQNNYHHPPPQMDGGRDEYDGGYAYTASERSSDADGMPYGTPFVKGVITHYE</sequence>
<accession>A0A6A6ZQ05</accession>
<organism evidence="2 3">
    <name type="scientific">Ophiobolus disseminans</name>
    <dbReference type="NCBI Taxonomy" id="1469910"/>
    <lineage>
        <taxon>Eukaryota</taxon>
        <taxon>Fungi</taxon>
        <taxon>Dikarya</taxon>
        <taxon>Ascomycota</taxon>
        <taxon>Pezizomycotina</taxon>
        <taxon>Dothideomycetes</taxon>
        <taxon>Pleosporomycetidae</taxon>
        <taxon>Pleosporales</taxon>
        <taxon>Pleosporineae</taxon>
        <taxon>Phaeosphaeriaceae</taxon>
        <taxon>Ophiobolus</taxon>
    </lineage>
</organism>
<proteinExistence type="predicted"/>
<keyword evidence="3" id="KW-1185">Reference proteome</keyword>
<protein>
    <submittedName>
        <fullName evidence="2">Uncharacterized protein</fullName>
    </submittedName>
</protein>
<feature type="region of interest" description="Disordered" evidence="1">
    <location>
        <begin position="196"/>
        <end position="222"/>
    </location>
</feature>
<dbReference type="EMBL" id="MU006234">
    <property type="protein sequence ID" value="KAF2822335.1"/>
    <property type="molecule type" value="Genomic_DNA"/>
</dbReference>
<feature type="compositionally biased region" description="Gly residues" evidence="1">
    <location>
        <begin position="199"/>
        <end position="213"/>
    </location>
</feature>
<evidence type="ECO:0000313" key="2">
    <source>
        <dbReference type="EMBL" id="KAF2822335.1"/>
    </source>
</evidence>
<evidence type="ECO:0000313" key="3">
    <source>
        <dbReference type="Proteomes" id="UP000799424"/>
    </source>
</evidence>
<evidence type="ECO:0000256" key="1">
    <source>
        <dbReference type="SAM" id="MobiDB-lite"/>
    </source>
</evidence>